<name>A0A9X2VIJ7_9PSEU</name>
<gene>
    <name evidence="1" type="ORF">NZH93_10095</name>
</gene>
<dbReference type="RefSeq" id="WP_259622720.1">
    <property type="nucleotide sequence ID" value="NZ_JANYMP010000004.1"/>
</dbReference>
<dbReference type="Proteomes" id="UP001141259">
    <property type="component" value="Unassembled WGS sequence"/>
</dbReference>
<dbReference type="AlphaFoldDB" id="A0A9X2VIJ7"/>
<reference evidence="1" key="1">
    <citation type="submission" date="2022-08" db="EMBL/GenBank/DDBJ databases">
        <authorList>
            <person name="Tistechok S."/>
            <person name="Samborskyy M."/>
            <person name="Roman I."/>
        </authorList>
    </citation>
    <scope>NUCLEOTIDE SEQUENCE</scope>
    <source>
        <strain evidence="1">DSM 103496</strain>
    </source>
</reference>
<evidence type="ECO:0000313" key="2">
    <source>
        <dbReference type="Proteomes" id="UP001141259"/>
    </source>
</evidence>
<organism evidence="1 2">
    <name type="scientific">Umezawaea endophytica</name>
    <dbReference type="NCBI Taxonomy" id="1654476"/>
    <lineage>
        <taxon>Bacteria</taxon>
        <taxon>Bacillati</taxon>
        <taxon>Actinomycetota</taxon>
        <taxon>Actinomycetes</taxon>
        <taxon>Pseudonocardiales</taxon>
        <taxon>Pseudonocardiaceae</taxon>
        <taxon>Umezawaea</taxon>
    </lineage>
</organism>
<dbReference type="EMBL" id="JANYMP010000004">
    <property type="protein sequence ID" value="MCS7477206.1"/>
    <property type="molecule type" value="Genomic_DNA"/>
</dbReference>
<proteinExistence type="predicted"/>
<dbReference type="Pfam" id="PF21790">
    <property type="entry name" value="OGG"/>
    <property type="match status" value="1"/>
</dbReference>
<dbReference type="InterPro" id="IPR048868">
    <property type="entry name" value="OGG-like_put"/>
</dbReference>
<sequence>MATLAFETVFRGTPPDRDSAYLLDQSVGFVKGHWLGHLPDRAYWPAELDDRSTVDRRVLFAIGARADDELGAVHTLVATQVWAVGTKWRNASKLGSVFEANPGTVGANLSHAVRTARADGAVAGYATLARRGSHALARLGAADGGRVLHFGAYDPATGGPLILDQHVTVGVNALRGSTWSPDGPWSPEQYGDYLGYAAEWAERWAPGTATDLVERTLAAAGQALGRA</sequence>
<accession>A0A9X2VIJ7</accession>
<protein>
    <submittedName>
        <fullName evidence="1">Uncharacterized protein</fullName>
    </submittedName>
</protein>
<keyword evidence="2" id="KW-1185">Reference proteome</keyword>
<evidence type="ECO:0000313" key="1">
    <source>
        <dbReference type="EMBL" id="MCS7477206.1"/>
    </source>
</evidence>
<comment type="caution">
    <text evidence="1">The sequence shown here is derived from an EMBL/GenBank/DDBJ whole genome shotgun (WGS) entry which is preliminary data.</text>
</comment>